<evidence type="ECO:0008006" key="3">
    <source>
        <dbReference type="Google" id="ProtNLM"/>
    </source>
</evidence>
<gene>
    <name evidence="1" type="ORF">FSB64_08415</name>
</gene>
<dbReference type="InterPro" id="IPR011049">
    <property type="entry name" value="Serralysin-like_metalloprot_C"/>
</dbReference>
<dbReference type="EMBL" id="VOMC01000007">
    <property type="protein sequence ID" value="NVI03806.1"/>
    <property type="molecule type" value="Genomic_DNA"/>
</dbReference>
<comment type="caution">
    <text evidence="1">The sequence shown here is derived from an EMBL/GenBank/DDBJ whole genome shotgun (WGS) entry which is preliminary data.</text>
</comment>
<evidence type="ECO:0000313" key="2">
    <source>
        <dbReference type="Proteomes" id="UP000821598"/>
    </source>
</evidence>
<dbReference type="Proteomes" id="UP000821598">
    <property type="component" value="Unassembled WGS sequence"/>
</dbReference>
<proteinExistence type="predicted"/>
<dbReference type="SUPFAM" id="SSF101967">
    <property type="entry name" value="Adhesin YadA, collagen-binding domain"/>
    <property type="match status" value="1"/>
</dbReference>
<dbReference type="RefSeq" id="WP_176366300.1">
    <property type="nucleotide sequence ID" value="NZ_VOMC01000007.1"/>
</dbReference>
<protein>
    <recommendedName>
        <fullName evidence="3">Trimeric autotransporter adhesin YadA-like stalk domain-containing protein</fullName>
    </recommendedName>
</protein>
<reference evidence="1 2" key="1">
    <citation type="submission" date="2019-08" db="EMBL/GenBank/DDBJ databases">
        <title>Paraburkholderia simonii sp. nov. and P. youngii sp. nov. Brazilian and Mexican Mimosa-associated rhizobia.</title>
        <authorList>
            <person name="Mavima L."/>
            <person name="Beukes C.W."/>
            <person name="Palmer M."/>
            <person name="De Meyer S.E."/>
            <person name="James E.K."/>
            <person name="Maluk M."/>
            <person name="Avontuur J.R."/>
            <person name="Chan W.Y."/>
            <person name="Venter S.N."/>
            <person name="Steenkamp E.T."/>
        </authorList>
    </citation>
    <scope>NUCLEOTIDE SEQUENCE [LARGE SCALE GENOMIC DNA]</scope>
    <source>
        <strain evidence="1 2">JPY454</strain>
    </source>
</reference>
<name>A0ABX2NHE3_9BURK</name>
<dbReference type="Gene3D" id="2.150.10.10">
    <property type="entry name" value="Serralysin-like metalloprotease, C-terminal"/>
    <property type="match status" value="1"/>
</dbReference>
<organism evidence="1 2">
    <name type="scientific">Paraburkholderia youngii</name>
    <dbReference type="NCBI Taxonomy" id="2782701"/>
    <lineage>
        <taxon>Bacteria</taxon>
        <taxon>Pseudomonadati</taxon>
        <taxon>Pseudomonadota</taxon>
        <taxon>Betaproteobacteria</taxon>
        <taxon>Burkholderiales</taxon>
        <taxon>Burkholderiaceae</taxon>
        <taxon>Paraburkholderia</taxon>
    </lineage>
</organism>
<accession>A0ABX2NHE3</accession>
<sequence>MHSVGDAVTNLDGRTTQNTEDITKLQTEVGDVGTQLSAAVQYDRRADGSVNFGAVTLGGGQGTGPVILTNVANGTSQYDAVNYGQLSALQNQVTDLNGQVWNLGSQMSNLHIPARQRRSPRPICPRLLPRARAS</sequence>
<evidence type="ECO:0000313" key="1">
    <source>
        <dbReference type="EMBL" id="NVI03806.1"/>
    </source>
</evidence>
<keyword evidence="2" id="KW-1185">Reference proteome</keyword>